<comment type="caution">
    <text evidence="3">The sequence shown here is derived from an EMBL/GenBank/DDBJ whole genome shotgun (WGS) entry which is preliminary data.</text>
</comment>
<protein>
    <submittedName>
        <fullName evidence="3">DUF6310 domain-containing protein</fullName>
    </submittedName>
</protein>
<feature type="domain" description="DUF6310" evidence="2">
    <location>
        <begin position="179"/>
        <end position="303"/>
    </location>
</feature>
<sequence>MPLRARIELLLLLSACATTTEPSSRKPLARIPAIANLQRAAALPWRDEGRCAVQTASQPWPMVVERCFHALDHEKIRFQDPTGRCAVASAGAAAVGIGVCILAAPEIVAGAVIFAGAVVVAVAIQEALEAYELRGAYPEEARPFPHTKPAPQESLAKRKPQPAPSGQARPPALPPEPLERERSQKCIPQRVPHLGGDDLHNTCADRVPQNGFPGSDVLVNGKNFDALQLRTRVLWEVKTDNFDTYSPFLRRQVVENQIPELQRERALARACGFDFQIGVRSAAHKAALEFADDTLQIVVMNWC</sequence>
<dbReference type="InterPro" id="IPR046277">
    <property type="entry name" value="DUF6310"/>
</dbReference>
<keyword evidence="4" id="KW-1185">Reference proteome</keyword>
<reference evidence="3 4" key="1">
    <citation type="submission" date="2022-11" db="EMBL/GenBank/DDBJ databases">
        <title>Minimal conservation of predation-associated metabolite biosynthetic gene clusters underscores biosynthetic potential of Myxococcota including descriptions for ten novel species: Archangium lansinium sp. nov., Myxococcus landrumus sp. nov., Nannocystis bai.</title>
        <authorList>
            <person name="Ahearne A."/>
            <person name="Stevens C."/>
            <person name="Dowd S."/>
        </authorList>
    </citation>
    <scope>NUCLEOTIDE SEQUENCE [LARGE SCALE GENOMIC DNA]</scope>
    <source>
        <strain evidence="3 4">NCWAL01</strain>
    </source>
</reference>
<name>A0ABT5DID2_9BACT</name>
<evidence type="ECO:0000313" key="3">
    <source>
        <dbReference type="EMBL" id="MDC0713286.1"/>
    </source>
</evidence>
<gene>
    <name evidence="3" type="ORF">POL68_32790</name>
</gene>
<evidence type="ECO:0000256" key="1">
    <source>
        <dbReference type="SAM" id="MobiDB-lite"/>
    </source>
</evidence>
<dbReference type="EMBL" id="JAQNDM010000002">
    <property type="protein sequence ID" value="MDC0713286.1"/>
    <property type="molecule type" value="Genomic_DNA"/>
</dbReference>
<dbReference type="Proteomes" id="UP001221838">
    <property type="component" value="Unassembled WGS sequence"/>
</dbReference>
<evidence type="ECO:0000259" key="2">
    <source>
        <dbReference type="Pfam" id="PF19829"/>
    </source>
</evidence>
<dbReference type="Pfam" id="PF19829">
    <property type="entry name" value="DUF6310"/>
    <property type="match status" value="1"/>
</dbReference>
<feature type="region of interest" description="Disordered" evidence="1">
    <location>
        <begin position="140"/>
        <end position="184"/>
    </location>
</feature>
<evidence type="ECO:0000313" key="4">
    <source>
        <dbReference type="Proteomes" id="UP001221838"/>
    </source>
</evidence>
<organism evidence="3 4">
    <name type="scientific">Stigmatella ashevillensis</name>
    <dbReference type="NCBI Taxonomy" id="2995309"/>
    <lineage>
        <taxon>Bacteria</taxon>
        <taxon>Pseudomonadati</taxon>
        <taxon>Myxococcota</taxon>
        <taxon>Myxococcia</taxon>
        <taxon>Myxococcales</taxon>
        <taxon>Cystobacterineae</taxon>
        <taxon>Archangiaceae</taxon>
        <taxon>Stigmatella</taxon>
    </lineage>
</organism>
<accession>A0ABT5DID2</accession>
<proteinExistence type="predicted"/>